<organism evidence="2 3">
    <name type="scientific">Cutibacterium acnes</name>
    <name type="common">Propionibacterium acnes</name>
    <dbReference type="NCBI Taxonomy" id="1747"/>
    <lineage>
        <taxon>Bacteria</taxon>
        <taxon>Bacillati</taxon>
        <taxon>Actinomycetota</taxon>
        <taxon>Actinomycetes</taxon>
        <taxon>Propionibacteriales</taxon>
        <taxon>Propionibacteriaceae</taxon>
        <taxon>Cutibacterium</taxon>
    </lineage>
</organism>
<evidence type="ECO:0000313" key="3">
    <source>
        <dbReference type="Proteomes" id="UP000226191"/>
    </source>
</evidence>
<evidence type="ECO:0000313" key="2">
    <source>
        <dbReference type="EMBL" id="PGF35310.1"/>
    </source>
</evidence>
<dbReference type="EMBL" id="MVCE01000002">
    <property type="protein sequence ID" value="PGF35310.1"/>
    <property type="molecule type" value="Genomic_DNA"/>
</dbReference>
<evidence type="ECO:0000313" key="1">
    <source>
        <dbReference type="EMBL" id="AXM07092.1"/>
    </source>
</evidence>
<evidence type="ECO:0000313" key="4">
    <source>
        <dbReference type="Proteomes" id="UP000256621"/>
    </source>
</evidence>
<sequence>MSRCSFAQASTDDASVACHPAQFLDIVKLLSRSAELARRTTLFHVKHHILLRAVCHPSAMPSTSVRTHMIGTDERPSSPKLTHTAGVATITCRHPCWCPARVLMVAAPLAGTSTHKQRLQH</sequence>
<protein>
    <submittedName>
        <fullName evidence="2">Uncharacterized protein</fullName>
    </submittedName>
</protein>
<dbReference type="RefSeq" id="WP_002518544.1">
    <property type="nucleotide sequence ID" value="NZ_AP022844.1"/>
</dbReference>
<reference evidence="1 4" key="2">
    <citation type="submission" date="2018-08" db="EMBL/GenBank/DDBJ databases">
        <title>Genome sequencing of Cutibacterium acnes KCOM 1315.</title>
        <authorList>
            <person name="Kook J.-K."/>
            <person name="Park S.-N."/>
            <person name="Lim Y.K."/>
        </authorList>
    </citation>
    <scope>NUCLEOTIDE SEQUENCE [LARGE SCALE GENOMIC DNA]</scope>
    <source>
        <strain evidence="1 4">KCOM 1315</strain>
    </source>
</reference>
<reference evidence="2 3" key="1">
    <citation type="submission" date="2017-02" db="EMBL/GenBank/DDBJ databases">
        <title>Prevalence of linear plasmids in Cutibacterium acnes isolates obtained from cancerous prostatic tissue.</title>
        <authorList>
            <person name="Davidsson S."/>
            <person name="Bruggemann H."/>
        </authorList>
    </citation>
    <scope>NUCLEOTIDE SEQUENCE [LARGE SCALE GENOMIC DNA]</scope>
    <source>
        <strain evidence="2 3">11-78</strain>
    </source>
</reference>
<accession>A0A2B7IWT2</accession>
<dbReference type="AlphaFoldDB" id="A0A2B7IWT2"/>
<dbReference type="Proteomes" id="UP000226191">
    <property type="component" value="Unassembled WGS sequence"/>
</dbReference>
<dbReference type="Proteomes" id="UP000256621">
    <property type="component" value="Chromosome"/>
</dbReference>
<gene>
    <name evidence="2" type="ORF">B1B09_06985</name>
    <name evidence="1" type="ORF">DXN06_08065</name>
</gene>
<name>A0A2B7IWT2_CUTAC</name>
<dbReference type="GeneID" id="92858283"/>
<proteinExistence type="predicted"/>
<dbReference type="EMBL" id="CP031442">
    <property type="protein sequence ID" value="AXM07092.1"/>
    <property type="molecule type" value="Genomic_DNA"/>
</dbReference>